<sequence>MSLRHIKLARLAKEKQERSMEEVLKDLLTQELGNHTPMTDDSWISSLYLDTATPAAIDKFLKDSGEYENGRWTRIPETLRTLSKLNESLCKVVNSILDRFLPSRSDTSRVAVYAHAHQFKAEVIEGSQYYCSPDVVVKASGPSFSLPKGSSLGFSNIATCFNTRWDNEAEEYSRHLAYFTACAKHMFTQQPNRLFLRFLVITESRANLFHIDRSGAQYTPLFKIHDDPHMFVRLILGLSSVDERTLGLDDSIKWIVDADGQTRHGTVKTMGADNTIVTYELVAGEDPFVRTTLCGRGTVCWTARNAEGEKVIVKDYWSSGGRTPEFELLDEARDVRGVCQMVSYEANRFHTKDLRGSMKDSETAMFQNRTAARIVMKVYGLSIECFSSVQEVLAALRDAIAAHKSLLGRNIIHRDISPNNILLGTAGAQPGERGILIDLGIALRSNGPGAQNRADPRIGTRMFQALIILNTVKLEEDEISAYDFLDDLEAFFWVFAYLICVYRADGQPAPKSPFQAYPSSWQDSDPVEAHSAKYCFISLPGVAGKARRSMDEGWRFACADLFVDFRKYVCKLAEEKEELAFGEGDREFATEHSLPNRFAPLLEDVDKHYAYILGLFDRALRMVEAGQAESTSAGQADISPPSCPPSASGPLAVSVNKSPVTLSREVISSSSIGYLSTAATSSTTPTDPPSLPASLNQSRGSKRQSGEAELENSPTDVKRRCV</sequence>
<dbReference type="PANTHER" id="PTHR38248">
    <property type="entry name" value="FUNK1 6"/>
    <property type="match status" value="1"/>
</dbReference>
<dbReference type="InterPro" id="IPR000719">
    <property type="entry name" value="Prot_kinase_dom"/>
</dbReference>
<dbReference type="InterPro" id="IPR011009">
    <property type="entry name" value="Kinase-like_dom_sf"/>
</dbReference>
<dbReference type="OrthoDB" id="5584477at2759"/>
<evidence type="ECO:0000259" key="2">
    <source>
        <dbReference type="PROSITE" id="PS50011"/>
    </source>
</evidence>
<dbReference type="InterPro" id="IPR008266">
    <property type="entry name" value="Tyr_kinase_AS"/>
</dbReference>
<dbReference type="AlphaFoldDB" id="A0A9W8MCS8"/>
<feature type="domain" description="Protein kinase" evidence="2">
    <location>
        <begin position="288"/>
        <end position="569"/>
    </location>
</feature>
<feature type="region of interest" description="Disordered" evidence="1">
    <location>
        <begin position="677"/>
        <end position="722"/>
    </location>
</feature>
<protein>
    <recommendedName>
        <fullName evidence="2">Protein kinase domain-containing protein</fullName>
    </recommendedName>
</protein>
<comment type="caution">
    <text evidence="3">The sequence shown here is derived from an EMBL/GenBank/DDBJ whole genome shotgun (WGS) entry which is preliminary data.</text>
</comment>
<dbReference type="GO" id="GO:0005524">
    <property type="term" value="F:ATP binding"/>
    <property type="evidence" value="ECO:0007669"/>
    <property type="project" value="InterPro"/>
</dbReference>
<dbReference type="PROSITE" id="PS50011">
    <property type="entry name" value="PROTEIN_KINASE_DOM"/>
    <property type="match status" value="1"/>
</dbReference>
<dbReference type="Proteomes" id="UP001140091">
    <property type="component" value="Unassembled WGS sequence"/>
</dbReference>
<name>A0A9W8MCS8_9AGAR</name>
<dbReference type="Pfam" id="PF17667">
    <property type="entry name" value="Pkinase_fungal"/>
    <property type="match status" value="2"/>
</dbReference>
<keyword evidence="4" id="KW-1185">Reference proteome</keyword>
<dbReference type="EMBL" id="JANBPK010001196">
    <property type="protein sequence ID" value="KAJ2925072.1"/>
    <property type="molecule type" value="Genomic_DNA"/>
</dbReference>
<reference evidence="3" key="1">
    <citation type="submission" date="2022-06" db="EMBL/GenBank/DDBJ databases">
        <title>Genome Sequence of Candolleomyces eurysporus.</title>
        <authorList>
            <person name="Buettner E."/>
        </authorList>
    </citation>
    <scope>NUCLEOTIDE SEQUENCE</scope>
    <source>
        <strain evidence="3">VTCC 930004</strain>
    </source>
</reference>
<dbReference type="PANTHER" id="PTHR38248:SF2">
    <property type="entry name" value="FUNK1 11"/>
    <property type="match status" value="1"/>
</dbReference>
<proteinExistence type="predicted"/>
<dbReference type="SUPFAM" id="SSF56112">
    <property type="entry name" value="Protein kinase-like (PK-like)"/>
    <property type="match status" value="1"/>
</dbReference>
<dbReference type="Gene3D" id="1.10.510.10">
    <property type="entry name" value="Transferase(Phosphotransferase) domain 1"/>
    <property type="match status" value="1"/>
</dbReference>
<evidence type="ECO:0000256" key="1">
    <source>
        <dbReference type="SAM" id="MobiDB-lite"/>
    </source>
</evidence>
<feature type="region of interest" description="Disordered" evidence="1">
    <location>
        <begin position="631"/>
        <end position="650"/>
    </location>
</feature>
<organism evidence="3 4">
    <name type="scientific">Candolleomyces eurysporus</name>
    <dbReference type="NCBI Taxonomy" id="2828524"/>
    <lineage>
        <taxon>Eukaryota</taxon>
        <taxon>Fungi</taxon>
        <taxon>Dikarya</taxon>
        <taxon>Basidiomycota</taxon>
        <taxon>Agaricomycotina</taxon>
        <taxon>Agaricomycetes</taxon>
        <taxon>Agaricomycetidae</taxon>
        <taxon>Agaricales</taxon>
        <taxon>Agaricineae</taxon>
        <taxon>Psathyrellaceae</taxon>
        <taxon>Candolleomyces</taxon>
    </lineage>
</organism>
<feature type="non-terminal residue" evidence="3">
    <location>
        <position position="722"/>
    </location>
</feature>
<dbReference type="InterPro" id="IPR040976">
    <property type="entry name" value="Pkinase_fungal"/>
</dbReference>
<gene>
    <name evidence="3" type="ORF">H1R20_g12021</name>
</gene>
<accession>A0A9W8MCS8</accession>
<dbReference type="PROSITE" id="PS00109">
    <property type="entry name" value="PROTEIN_KINASE_TYR"/>
    <property type="match status" value="1"/>
</dbReference>
<evidence type="ECO:0000313" key="4">
    <source>
        <dbReference type="Proteomes" id="UP001140091"/>
    </source>
</evidence>
<evidence type="ECO:0000313" key="3">
    <source>
        <dbReference type="EMBL" id="KAJ2925072.1"/>
    </source>
</evidence>
<dbReference type="GO" id="GO:0004672">
    <property type="term" value="F:protein kinase activity"/>
    <property type="evidence" value="ECO:0007669"/>
    <property type="project" value="InterPro"/>
</dbReference>